<dbReference type="GeneID" id="55011805"/>
<keyword evidence="2" id="KW-1185">Reference proteome</keyword>
<dbReference type="KEGG" id="vg:55011805"/>
<proteinExistence type="predicted"/>
<evidence type="ECO:0000313" key="2">
    <source>
        <dbReference type="Proteomes" id="UP000293575"/>
    </source>
</evidence>
<organism evidence="1 2">
    <name type="scientific">Pseudomonas phage Lana</name>
    <dbReference type="NCBI Taxonomy" id="2530172"/>
    <lineage>
        <taxon>Viruses</taxon>
        <taxon>Duplodnaviria</taxon>
        <taxon>Heunggongvirae</taxon>
        <taxon>Uroviricota</taxon>
        <taxon>Caudoviricetes</taxon>
        <taxon>Lanavirus</taxon>
        <taxon>Lanavirus lana</taxon>
    </lineage>
</organism>
<sequence>MKLIGVTGLARSGKDHAADYLVRHMSLYKYAFAEPLKTMLKSVFGDHFHHGDRSGICPETGVSYRVMMQTLGTEWGRALHDNVWVNLVDRKWKWVEAGCPWKTELGEFSNAKVNGTDTVQGMVLSDVRFNSEAHWVRDQHGVVLQIVRPGLEQQTVGVEGHASEKGVNPAFVTHTIVNDGSLFDFEMKLLELVTELEGNF</sequence>
<evidence type="ECO:0000313" key="1">
    <source>
        <dbReference type="EMBL" id="QBJ04535.1"/>
    </source>
</evidence>
<dbReference type="EMBL" id="MK473373">
    <property type="protein sequence ID" value="QBJ04535.1"/>
    <property type="molecule type" value="Genomic_DNA"/>
</dbReference>
<reference evidence="1" key="1">
    <citation type="submission" date="2019-01" db="EMBL/GenBank/DDBJ databases">
        <authorList>
            <person name="Hylling O."/>
            <person name="Carstens A.B."/>
            <person name="Hansen L.H."/>
        </authorList>
    </citation>
    <scope>NUCLEOTIDE SEQUENCE [LARGE SCALE GENOMIC DNA]</scope>
</reference>
<accession>A0A481W6D2</accession>
<dbReference type="Proteomes" id="UP000293575">
    <property type="component" value="Segment"/>
</dbReference>
<dbReference type="InterPro" id="IPR048444">
    <property type="entry name" value="DNMK"/>
</dbReference>
<dbReference type="Gene3D" id="3.40.50.300">
    <property type="entry name" value="P-loop containing nucleotide triphosphate hydrolases"/>
    <property type="match status" value="1"/>
</dbReference>
<evidence type="ECO:0008006" key="3">
    <source>
        <dbReference type="Google" id="ProtNLM"/>
    </source>
</evidence>
<dbReference type="RefSeq" id="YP_009820369.1">
    <property type="nucleotide sequence ID" value="NC_048166.1"/>
</dbReference>
<name>A0A481W6D2_9CAUD</name>
<protein>
    <recommendedName>
        <fullName evidence="3">Deoxynucleotide monophosphate kinase</fullName>
    </recommendedName>
</protein>
<dbReference type="InterPro" id="IPR027417">
    <property type="entry name" value="P-loop_NTPase"/>
</dbReference>
<dbReference type="Pfam" id="PF21448">
    <property type="entry name" value="DNMK"/>
    <property type="match status" value="2"/>
</dbReference>